<dbReference type="Pfam" id="PF00128">
    <property type="entry name" value="Alpha-amylase"/>
    <property type="match status" value="1"/>
</dbReference>
<protein>
    <submittedName>
        <fullName evidence="4">Pullulanase-type alpha-1,6-glucosidase</fullName>
    </submittedName>
</protein>
<dbReference type="SMART" id="SM00642">
    <property type="entry name" value="Aamy"/>
    <property type="match status" value="1"/>
</dbReference>
<evidence type="ECO:0000313" key="4">
    <source>
        <dbReference type="EMBL" id="TFV98031.1"/>
    </source>
</evidence>
<dbReference type="InterPro" id="IPR004193">
    <property type="entry name" value="Glyco_hydro_13_N"/>
</dbReference>
<keyword evidence="2" id="KW-0732">Signal</keyword>
<feature type="chain" id="PRO_5021293912" evidence="2">
    <location>
        <begin position="35"/>
        <end position="2014"/>
    </location>
</feature>
<dbReference type="SUPFAM" id="SSF81296">
    <property type="entry name" value="E set domains"/>
    <property type="match status" value="2"/>
</dbReference>
<dbReference type="RefSeq" id="WP_135120043.1">
    <property type="nucleotide sequence ID" value="NZ_SPQZ01000003.1"/>
</dbReference>
<dbReference type="Proteomes" id="UP000298127">
    <property type="component" value="Unassembled WGS sequence"/>
</dbReference>
<dbReference type="CDD" id="cd11341">
    <property type="entry name" value="AmyAc_Pullulanase_LD-like"/>
    <property type="match status" value="1"/>
</dbReference>
<dbReference type="InterPro" id="IPR017853">
    <property type="entry name" value="GH"/>
</dbReference>
<dbReference type="SUPFAM" id="SSF51445">
    <property type="entry name" value="(Trans)glycosidases"/>
    <property type="match status" value="2"/>
</dbReference>
<dbReference type="NCBIfam" id="TIGR02103">
    <property type="entry name" value="pullul_strch"/>
    <property type="match status" value="1"/>
</dbReference>
<gene>
    <name evidence="4" type="primary">pulA</name>
    <name evidence="4" type="ORF">E4M00_08260</name>
</gene>
<comment type="caution">
    <text evidence="4">The sequence shown here is derived from an EMBL/GenBank/DDBJ whole genome shotgun (WGS) entry which is preliminary data.</text>
</comment>
<accession>A0A4Y9QZM6</accession>
<dbReference type="InterPro" id="IPR054409">
    <property type="entry name" value="X25_BaPul-like"/>
</dbReference>
<dbReference type="CDD" id="cd12962">
    <property type="entry name" value="X25_BaPul_like"/>
    <property type="match status" value="3"/>
</dbReference>
<name>A0A4Y9QZM6_9MICO</name>
<dbReference type="CDD" id="cd02860">
    <property type="entry name" value="E_set_Pullulanase"/>
    <property type="match status" value="1"/>
</dbReference>
<dbReference type="Pfam" id="PF17967">
    <property type="entry name" value="Pullulanase_N2"/>
    <property type="match status" value="1"/>
</dbReference>
<dbReference type="InterPro" id="IPR014756">
    <property type="entry name" value="Ig_E-set"/>
</dbReference>
<dbReference type="InterPro" id="IPR013783">
    <property type="entry name" value="Ig-like_fold"/>
</dbReference>
<dbReference type="EMBL" id="SPQZ01000003">
    <property type="protein sequence ID" value="TFV98031.1"/>
    <property type="molecule type" value="Genomic_DNA"/>
</dbReference>
<proteinExistence type="inferred from homology"/>
<dbReference type="PANTHER" id="PTHR43002">
    <property type="entry name" value="GLYCOGEN DEBRANCHING ENZYME"/>
    <property type="match status" value="1"/>
</dbReference>
<organism evidence="4 5">
    <name type="scientific">Orlajensenia leifsoniae</name>
    <dbReference type="NCBI Taxonomy" id="2561933"/>
    <lineage>
        <taxon>Bacteria</taxon>
        <taxon>Bacillati</taxon>
        <taxon>Actinomycetota</taxon>
        <taxon>Actinomycetes</taxon>
        <taxon>Micrococcales</taxon>
        <taxon>Microbacteriaceae</taxon>
        <taxon>Orlajensenia</taxon>
    </lineage>
</organism>
<dbReference type="SUPFAM" id="SSF51011">
    <property type="entry name" value="Glycosyl hydrolase domain"/>
    <property type="match status" value="2"/>
</dbReference>
<dbReference type="Gene3D" id="2.60.40.1180">
    <property type="entry name" value="Golgi alpha-mannosidase II"/>
    <property type="match status" value="2"/>
</dbReference>
<dbReference type="GO" id="GO:0005975">
    <property type="term" value="P:carbohydrate metabolic process"/>
    <property type="evidence" value="ECO:0007669"/>
    <property type="project" value="InterPro"/>
</dbReference>
<dbReference type="CDD" id="cd11339">
    <property type="entry name" value="AmyAc_bac_CMD_like_2"/>
    <property type="match status" value="1"/>
</dbReference>
<feature type="domain" description="Glycosyl hydrolase family 13 catalytic" evidence="3">
    <location>
        <begin position="163"/>
        <end position="617"/>
    </location>
</feature>
<dbReference type="InterPro" id="IPR024561">
    <property type="entry name" value="Pullul_strch_C"/>
</dbReference>
<dbReference type="InterPro" id="IPR006047">
    <property type="entry name" value="GH13_cat_dom"/>
</dbReference>
<reference evidence="4 5" key="1">
    <citation type="journal article" date="2018" name="J. Microbiol.">
        <title>Leifsonia flava sp. nov., a novel actinobacterium isolated from the rhizosphere of Aquilegia viridiflora.</title>
        <authorList>
            <person name="Cai Y."/>
            <person name="Tao W.Z."/>
            <person name="Ma Y.J."/>
            <person name="Cheng J."/>
            <person name="Zhang M.Y."/>
            <person name="Zhang Y.X."/>
        </authorList>
    </citation>
    <scope>NUCLEOTIDE SEQUENCE [LARGE SCALE GENOMIC DNA]</scope>
    <source>
        <strain evidence="4 5">SYP-B2174</strain>
    </source>
</reference>
<comment type="similarity">
    <text evidence="1">Belongs to the glycosyl hydrolase 13 family.</text>
</comment>
<dbReference type="Pfam" id="PF22058">
    <property type="entry name" value="X25_BaPul_like"/>
    <property type="match status" value="3"/>
</dbReference>
<dbReference type="Pfam" id="PF11852">
    <property type="entry name" value="Pullul_strch_C"/>
    <property type="match status" value="1"/>
</dbReference>
<evidence type="ECO:0000259" key="3">
    <source>
        <dbReference type="SMART" id="SM00642"/>
    </source>
</evidence>
<dbReference type="InterPro" id="IPR040671">
    <property type="entry name" value="Pullulanase_N2"/>
</dbReference>
<evidence type="ECO:0000256" key="2">
    <source>
        <dbReference type="SAM" id="SignalP"/>
    </source>
</evidence>
<dbReference type="Pfam" id="PF02922">
    <property type="entry name" value="CBM_48"/>
    <property type="match status" value="1"/>
</dbReference>
<sequence length="2014" mass="212612">MTVRVQTRRWFAAGTIAALAASALVMVGVQPALADDPRTFALVGSLQSELGCPGDWAPDCADTELAPTDVPGVYAADFTLPAGSYEYKVAVDDSWDEAYGLNGGGDNIPLTIAGETGIRFTFDDTTHRVGLAPLELDGAYSDADADLVADPVRQPGADNVFYFVMTDRFENGDASNDTGGLAGDSLATGYDPTAKGFYNGGDIAGLRSRLDYIDQLGTTAIWLTPSFKNKPVQGTGANASAGYHGYWITDFTQIDPHLGTNAELEALIDEAHAKDIKVYFDIITNHTADVIAYEGGQTSYIDQATSPYKDADGVAFNPAEYAGTEDFPTLDPATSFPYVPTIDPAEADVKVPAWLNDPTIYHNRGDSTWEGESVTFGDFSGLDDLMTEDPKVVDGFVDVYNDWVDLGIDGFRIDTAKHVNFEFWQKWSTAVKAHAASIGNDDFFMFGEVYDADPTKLSPYVRNSDMNSVLDFTFQSQAVGYASGNSAKSLQSLFAGDDYYTTPHSSATALPTFLGNHDMGRVGYFLQNTDSAVQRDSLAHDLMFLTRGQPVVYYGDEQGFAGAGQGNDQSARQTLFPSQVSEYTGQNLITGEPVGTGEHFATDGELYTHIAELSALRQAHPALSSGAQIERYVDNGPGVYAFSRVDASEKTEYLVAVNNSAAEKTVSVPTLTKSGAFAPLYGTTGALASDADGLASVTVPALGAVVWKAGSPVSAPTAPEAITLAAPTAGAGLSGVSAVSADVSDDTWQQTSFAWRTVGDTAWTELGTAETTAPRVFHDVNGLAAGTLVEYRAVTTDAAGNHAAASTYASVGNAVTTVVTEEPEEEISLVTIPGSHNSEMGCAGDWTPACETAKLTKRADGIYAGTFDIPKGDYEFKVALNGSWDVNYGANGVKDGANIAYTAPGGPITFYFDPRTHQVQNTAQGPMVTAPGSYQSEVGCPGDWQPECLATWLTDGDGDGVYEWSSDKIPSGSYELKVTHGLSWDENYGVGGAPGGGNLAFTATEGKLVTLRYTIATHVLEIVLADPPLAGTGELRAHWVSENTLAWPQSLLGDTDAADATFALHHSADAALAATDGAVTGDDGAVELEYDSAGLSDAEKAAFPALASYVALHPVDLSRSDVAGLLTEQLLVSQQTDDTLSALTGVQLPGVLDDLYAAELGSSTLGVSWSGATPTLRLWAPTAQSAELLVYPTGVAGDPVSVPAEWNDADGTWAVSDASVTAGTEYRWSVDVYAPTTGSIESNSVTDPYSVALTTNSERSVVVDLADDEWAPEQWANTEAPVIDKPVDRAIYELHVRDFSIGDTTVPEAERGTYRAFTRESAGTDQLRQLADAGINTVHLLPTFDLATIEEDRAAQQQPACDLASFGPASAEQQACVAAVADTDGYNWGYDPFHFQAPEGSYAVDPNGGARVEEFREMVGALHATGLQVVLDEVYNHTAESGQGQRSVLDRVVPGYYQRLNAVGNVETSTCCQNVATEHAAAEKLMVDSVVLWAKEYKVDGFRFDLMGHHSKANMLAVRAALDELTLAADGVDGQAVYLYGEGWNFGEVADNALFEQATQGQLGGTGIGTFNDRLRDAVHGGSPVDASTTYAQGYGTGLSTDSNGNVINGTPEEAAAALARQTDLVKLGLAGNLRGYEFETADGTVKRGDALDYNGQPAGYSDEPAETINYLDAHDNETLYDLGVLKLPTDTPMADRIRMNTLSLATATLSQAPSFWHAGTELLRSKSLDRNSFNSGDWFNRIDWTGQTSTFGSGLPPAADNEDKWPIMAPLLADPALKPAAADIAAAEAQALDLLRLRSDVDLLRLGSAELIDQKVSFPGSGPAAVPGVIAMSIDDLVGPDADPELDGALVVFNASPDAATQALPSLKGRNYALSSVQASGADAVVKQTTWNKAAGSVTIPGRSVAVLLDDQAPAPVKTTVLAAPNKLLAKAGSAVKVVGKVIAADRSNPVGTITVTDNGKVIATETLKAGDKGRIDVKLPKLGKGLHLIRTTFAGVAPYESSRSIPLPVLLW</sequence>
<evidence type="ECO:0000256" key="1">
    <source>
        <dbReference type="ARBA" id="ARBA00008061"/>
    </source>
</evidence>
<dbReference type="InterPro" id="IPR013780">
    <property type="entry name" value="Glyco_hydro_b"/>
</dbReference>
<dbReference type="Gene3D" id="3.20.20.80">
    <property type="entry name" value="Glycosidases"/>
    <property type="match status" value="2"/>
</dbReference>
<keyword evidence="5" id="KW-1185">Reference proteome</keyword>
<dbReference type="Gene3D" id="2.60.40.10">
    <property type="entry name" value="Immunoglobulins"/>
    <property type="match status" value="4"/>
</dbReference>
<dbReference type="InterPro" id="IPR011839">
    <property type="entry name" value="Pullul_strch"/>
</dbReference>
<evidence type="ECO:0000313" key="5">
    <source>
        <dbReference type="Proteomes" id="UP000298127"/>
    </source>
</evidence>
<dbReference type="GO" id="GO:0051060">
    <property type="term" value="F:pullulanase activity"/>
    <property type="evidence" value="ECO:0007669"/>
    <property type="project" value="InterPro"/>
</dbReference>
<feature type="signal peptide" evidence="2">
    <location>
        <begin position="1"/>
        <end position="34"/>
    </location>
</feature>
<dbReference type="Gene3D" id="2.60.40.1130">
    <property type="entry name" value="Rab geranylgeranyltransferase alpha-subunit, insert domain"/>
    <property type="match status" value="1"/>
</dbReference>